<dbReference type="InterPro" id="IPR011250">
    <property type="entry name" value="OMP/PagP_B-barrel"/>
</dbReference>
<name>A0A2X2TNZ2_CAPOC</name>
<dbReference type="SUPFAM" id="SSF56925">
    <property type="entry name" value="OMPA-like"/>
    <property type="match status" value="1"/>
</dbReference>
<dbReference type="InterPro" id="IPR027385">
    <property type="entry name" value="Beta-barrel_OMP"/>
</dbReference>
<feature type="chain" id="PRO_5015915191" description="Outer membrane protein beta-barrel domain-containing protein" evidence="2">
    <location>
        <begin position="19"/>
        <end position="197"/>
    </location>
</feature>
<reference evidence="4 5" key="1">
    <citation type="submission" date="2018-06" db="EMBL/GenBank/DDBJ databases">
        <authorList>
            <consortium name="Pathogen Informatics"/>
            <person name="Doyle S."/>
        </authorList>
    </citation>
    <scope>NUCLEOTIDE SEQUENCE [LARGE SCALE GENOMIC DNA]</scope>
    <source>
        <strain evidence="4 5">NCTC11546</strain>
    </source>
</reference>
<evidence type="ECO:0000256" key="1">
    <source>
        <dbReference type="ARBA" id="ARBA00022729"/>
    </source>
</evidence>
<evidence type="ECO:0000313" key="4">
    <source>
        <dbReference type="EMBL" id="SQA78110.1"/>
    </source>
</evidence>
<evidence type="ECO:0000259" key="3">
    <source>
        <dbReference type="Pfam" id="PF13505"/>
    </source>
</evidence>
<evidence type="ECO:0000256" key="2">
    <source>
        <dbReference type="SAM" id="SignalP"/>
    </source>
</evidence>
<dbReference type="EMBL" id="UARG01000017">
    <property type="protein sequence ID" value="SQA78110.1"/>
    <property type="molecule type" value="Genomic_DNA"/>
</dbReference>
<dbReference type="Pfam" id="PF13505">
    <property type="entry name" value="OMP_b-brl"/>
    <property type="match status" value="1"/>
</dbReference>
<protein>
    <recommendedName>
        <fullName evidence="3">Outer membrane protein beta-barrel domain-containing protein</fullName>
    </recommendedName>
</protein>
<dbReference type="AlphaFoldDB" id="A0A2X2TNZ2"/>
<accession>A0A2X2TNZ2</accession>
<dbReference type="RefSeq" id="WP_106096165.1">
    <property type="nucleotide sequence ID" value="NZ_UARG01000017.1"/>
</dbReference>
<dbReference type="Proteomes" id="UP000249891">
    <property type="component" value="Unassembled WGS sequence"/>
</dbReference>
<evidence type="ECO:0000313" key="5">
    <source>
        <dbReference type="Proteomes" id="UP000249891"/>
    </source>
</evidence>
<gene>
    <name evidence="4" type="ORF">NCTC11546_01337</name>
</gene>
<feature type="signal peptide" evidence="2">
    <location>
        <begin position="1"/>
        <end position="18"/>
    </location>
</feature>
<dbReference type="Gene3D" id="2.40.160.20">
    <property type="match status" value="1"/>
</dbReference>
<keyword evidence="1 2" id="KW-0732">Signal</keyword>
<sequence>MKKFLLIVAVAFASATYAQTEKGNWMVGSDLALSFNSVKETPRYDGTSGNVTTQNTFKFVPNLNYFVINNLAVGLGLEYQSTTTKVKPVAGSETKGTASAFVIAPNAHYYFPIGGNLAPFVGAKVGYAWSSAGDNDSNKTRGLALGVKGGMAYFVNQGAALTGYVGYDYMNLKNKQDNKAETRIGNFGVGIGVALFF</sequence>
<proteinExistence type="predicted"/>
<organism evidence="4 5">
    <name type="scientific">Capnocytophaga ochracea</name>
    <dbReference type="NCBI Taxonomy" id="1018"/>
    <lineage>
        <taxon>Bacteria</taxon>
        <taxon>Pseudomonadati</taxon>
        <taxon>Bacteroidota</taxon>
        <taxon>Flavobacteriia</taxon>
        <taxon>Flavobacteriales</taxon>
        <taxon>Flavobacteriaceae</taxon>
        <taxon>Capnocytophaga</taxon>
    </lineage>
</organism>
<feature type="domain" description="Outer membrane protein beta-barrel" evidence="3">
    <location>
        <begin position="4"/>
        <end position="192"/>
    </location>
</feature>